<organism evidence="3 4">
    <name type="scientific">Pegethrix bostrychoides GSE-TBD4-15B</name>
    <dbReference type="NCBI Taxonomy" id="2839662"/>
    <lineage>
        <taxon>Bacteria</taxon>
        <taxon>Bacillati</taxon>
        <taxon>Cyanobacteriota</taxon>
        <taxon>Cyanophyceae</taxon>
        <taxon>Oculatellales</taxon>
        <taxon>Oculatellaceae</taxon>
        <taxon>Pegethrix</taxon>
    </lineage>
</organism>
<sequence>MLLEQQGGDLVIRFESEVALTITLQNFSLENLDNLSVATSAAVTVGNLLFASETAIQDQFDVINSDQTLEQVLRPNIVTFLNGLDNITQGLENSDDIIDGQAGNDRLAGLSGNDKLRGGQGNDALWGGTGDDILSGGAGLNQLNGGSGSDQFVLSQLGTAIIQDFVVAEDWLSWENQNALGQISAQLSGQNTVLLYAGQTVATLLNVQVTDITLLFTRT</sequence>
<gene>
    <name evidence="3" type="ORF">KME07_25290</name>
</gene>
<evidence type="ECO:0000313" key="3">
    <source>
        <dbReference type="EMBL" id="MBW4468755.1"/>
    </source>
</evidence>
<protein>
    <submittedName>
        <fullName evidence="3">Uncharacterized protein</fullName>
    </submittedName>
</protein>
<proteinExistence type="predicted"/>
<dbReference type="EMBL" id="JAHHHV010000092">
    <property type="protein sequence ID" value="MBW4468755.1"/>
    <property type="molecule type" value="Genomic_DNA"/>
</dbReference>
<dbReference type="InterPro" id="IPR001343">
    <property type="entry name" value="Hemolysn_Ca-bd"/>
</dbReference>
<dbReference type="Gene3D" id="2.150.10.10">
    <property type="entry name" value="Serralysin-like metalloprotease, C-terminal"/>
    <property type="match status" value="1"/>
</dbReference>
<dbReference type="AlphaFoldDB" id="A0A951PGP1"/>
<dbReference type="Proteomes" id="UP000707356">
    <property type="component" value="Unassembled WGS sequence"/>
</dbReference>
<dbReference type="PRINTS" id="PR00313">
    <property type="entry name" value="CABNDNGRPT"/>
</dbReference>
<dbReference type="SUPFAM" id="SSF51120">
    <property type="entry name" value="beta-Roll"/>
    <property type="match status" value="1"/>
</dbReference>
<dbReference type="PANTHER" id="PTHR38340:SF1">
    <property type="entry name" value="S-LAYER PROTEIN"/>
    <property type="match status" value="1"/>
</dbReference>
<dbReference type="InterPro" id="IPR050557">
    <property type="entry name" value="RTX_toxin/Mannuronan_C5-epim"/>
</dbReference>
<dbReference type="GO" id="GO:0005509">
    <property type="term" value="F:calcium ion binding"/>
    <property type="evidence" value="ECO:0007669"/>
    <property type="project" value="InterPro"/>
</dbReference>
<dbReference type="InterPro" id="IPR018511">
    <property type="entry name" value="Hemolysin-typ_Ca-bd_CS"/>
</dbReference>
<dbReference type="Pfam" id="PF00353">
    <property type="entry name" value="HemolysinCabind"/>
    <property type="match status" value="1"/>
</dbReference>
<dbReference type="GO" id="GO:0005576">
    <property type="term" value="C:extracellular region"/>
    <property type="evidence" value="ECO:0007669"/>
    <property type="project" value="UniProtKB-SubCell"/>
</dbReference>
<dbReference type="PROSITE" id="PS00330">
    <property type="entry name" value="HEMOLYSIN_CALCIUM"/>
    <property type="match status" value="1"/>
</dbReference>
<keyword evidence="2" id="KW-0964">Secreted</keyword>
<dbReference type="InterPro" id="IPR011049">
    <property type="entry name" value="Serralysin-like_metalloprot_C"/>
</dbReference>
<comment type="caution">
    <text evidence="3">The sequence shown here is derived from an EMBL/GenBank/DDBJ whole genome shotgun (WGS) entry which is preliminary data.</text>
</comment>
<evidence type="ECO:0000313" key="4">
    <source>
        <dbReference type="Proteomes" id="UP000707356"/>
    </source>
</evidence>
<name>A0A951PGP1_9CYAN</name>
<evidence type="ECO:0000256" key="1">
    <source>
        <dbReference type="ARBA" id="ARBA00004613"/>
    </source>
</evidence>
<evidence type="ECO:0000256" key="2">
    <source>
        <dbReference type="ARBA" id="ARBA00022525"/>
    </source>
</evidence>
<reference evidence="3" key="1">
    <citation type="submission" date="2021-05" db="EMBL/GenBank/DDBJ databases">
        <authorList>
            <person name="Pietrasiak N."/>
            <person name="Ward R."/>
            <person name="Stajich J.E."/>
            <person name="Kurbessoian T."/>
        </authorList>
    </citation>
    <scope>NUCLEOTIDE SEQUENCE</scope>
    <source>
        <strain evidence="3">GSE-TBD4-15B</strain>
    </source>
</reference>
<accession>A0A951PGP1</accession>
<comment type="subcellular location">
    <subcellularLocation>
        <location evidence="1">Secreted</location>
    </subcellularLocation>
</comment>
<dbReference type="PANTHER" id="PTHR38340">
    <property type="entry name" value="S-LAYER PROTEIN"/>
    <property type="match status" value="1"/>
</dbReference>
<reference evidence="3" key="2">
    <citation type="journal article" date="2022" name="Microbiol. Resour. Announc.">
        <title>Metagenome Sequencing to Explore Phylogenomics of Terrestrial Cyanobacteria.</title>
        <authorList>
            <person name="Ward R.D."/>
            <person name="Stajich J.E."/>
            <person name="Johansen J.R."/>
            <person name="Huntemann M."/>
            <person name="Clum A."/>
            <person name="Foster B."/>
            <person name="Foster B."/>
            <person name="Roux S."/>
            <person name="Palaniappan K."/>
            <person name="Varghese N."/>
            <person name="Mukherjee S."/>
            <person name="Reddy T.B.K."/>
            <person name="Daum C."/>
            <person name="Copeland A."/>
            <person name="Chen I.A."/>
            <person name="Ivanova N.N."/>
            <person name="Kyrpides N.C."/>
            <person name="Shapiro N."/>
            <person name="Eloe-Fadrosh E.A."/>
            <person name="Pietrasiak N."/>
        </authorList>
    </citation>
    <scope>NUCLEOTIDE SEQUENCE</scope>
    <source>
        <strain evidence="3">GSE-TBD4-15B</strain>
    </source>
</reference>